<dbReference type="PANTHER" id="PTHR11746">
    <property type="entry name" value="O-METHYLTRANSFERASE"/>
    <property type="match status" value="1"/>
</dbReference>
<dbReference type="InterPro" id="IPR012967">
    <property type="entry name" value="COMT_dimerisation"/>
</dbReference>
<organism evidence="8 9">
    <name type="scientific">Malus domestica</name>
    <name type="common">Apple</name>
    <name type="synonym">Pyrus malus</name>
    <dbReference type="NCBI Taxonomy" id="3750"/>
    <lineage>
        <taxon>Eukaryota</taxon>
        <taxon>Viridiplantae</taxon>
        <taxon>Streptophyta</taxon>
        <taxon>Embryophyta</taxon>
        <taxon>Tracheophyta</taxon>
        <taxon>Spermatophyta</taxon>
        <taxon>Magnoliopsida</taxon>
        <taxon>eudicotyledons</taxon>
        <taxon>Gunneridae</taxon>
        <taxon>Pentapetalae</taxon>
        <taxon>rosids</taxon>
        <taxon>fabids</taxon>
        <taxon>Rosales</taxon>
        <taxon>Rosaceae</taxon>
        <taxon>Amygdaloideae</taxon>
        <taxon>Maleae</taxon>
        <taxon>Malus</taxon>
    </lineage>
</organism>
<dbReference type="Pfam" id="PF00891">
    <property type="entry name" value="Methyltransf_2"/>
    <property type="match status" value="2"/>
</dbReference>
<dbReference type="Pfam" id="PF08100">
    <property type="entry name" value="Dimerisation"/>
    <property type="match status" value="1"/>
</dbReference>
<dbReference type="InterPro" id="IPR029063">
    <property type="entry name" value="SAM-dependent_MTases_sf"/>
</dbReference>
<keyword evidence="1" id="KW-0489">Methyltransferase</keyword>
<reference evidence="8 9" key="1">
    <citation type="submission" date="2018-10" db="EMBL/GenBank/DDBJ databases">
        <title>A high-quality apple genome assembly.</title>
        <authorList>
            <person name="Hu J."/>
        </authorList>
    </citation>
    <scope>NUCLEOTIDE SEQUENCE [LARGE SCALE GENOMIC DNA]</scope>
    <source>
        <strain evidence="9">cv. HFTH1</strain>
        <tissue evidence="8">Young leaf</tissue>
    </source>
</reference>
<dbReference type="PIRSF" id="PIRSF005739">
    <property type="entry name" value="O-mtase"/>
    <property type="match status" value="1"/>
</dbReference>
<dbReference type="Proteomes" id="UP000290289">
    <property type="component" value="Chromosome 5"/>
</dbReference>
<dbReference type="Gene3D" id="1.10.10.10">
    <property type="entry name" value="Winged helix-like DNA-binding domain superfamily/Winged helix DNA-binding domain"/>
    <property type="match status" value="1"/>
</dbReference>
<gene>
    <name evidence="8" type="ORF">DVH24_010044</name>
</gene>
<dbReference type="PROSITE" id="PS51683">
    <property type="entry name" value="SAM_OMT_II"/>
    <property type="match status" value="1"/>
</dbReference>
<dbReference type="InterPro" id="IPR001077">
    <property type="entry name" value="COMT_C"/>
</dbReference>
<comment type="similarity">
    <text evidence="4">Belongs to the class I-like SAM-binding methyltransferase superfamily. Cation-independent O-methyltransferase family.</text>
</comment>
<dbReference type="InterPro" id="IPR016461">
    <property type="entry name" value="COMT-like"/>
</dbReference>
<evidence type="ECO:0000259" key="6">
    <source>
        <dbReference type="Pfam" id="PF00891"/>
    </source>
</evidence>
<proteinExistence type="inferred from homology"/>
<evidence type="ECO:0000256" key="4">
    <source>
        <dbReference type="ARBA" id="ARBA00038277"/>
    </source>
</evidence>
<accession>A0A498JP63</accession>
<feature type="domain" description="O-methyltransferase C-terminal" evidence="6">
    <location>
        <begin position="133"/>
        <end position="263"/>
    </location>
</feature>
<protein>
    <submittedName>
        <fullName evidence="8">Uncharacterized protein</fullName>
    </submittedName>
</protein>
<feature type="domain" description="O-methyltransferase dimerisation" evidence="7">
    <location>
        <begin position="28"/>
        <end position="112"/>
    </location>
</feature>
<dbReference type="SUPFAM" id="SSF53335">
    <property type="entry name" value="S-adenosyl-L-methionine-dependent methyltransferases"/>
    <property type="match status" value="1"/>
</dbReference>
<evidence type="ECO:0000259" key="7">
    <source>
        <dbReference type="Pfam" id="PF08100"/>
    </source>
</evidence>
<feature type="domain" description="O-methyltransferase C-terminal" evidence="6">
    <location>
        <begin position="284"/>
        <end position="366"/>
    </location>
</feature>
<name>A0A498JP63_MALDO</name>
<dbReference type="SUPFAM" id="SSF46785">
    <property type="entry name" value="Winged helix' DNA-binding domain"/>
    <property type="match status" value="1"/>
</dbReference>
<comment type="caution">
    <text evidence="8">The sequence shown here is derived from an EMBL/GenBank/DDBJ whole genome shotgun (WGS) entry which is preliminary data.</text>
</comment>
<dbReference type="GO" id="GO:0032259">
    <property type="term" value="P:methylation"/>
    <property type="evidence" value="ECO:0007669"/>
    <property type="project" value="UniProtKB-KW"/>
</dbReference>
<evidence type="ECO:0000313" key="9">
    <source>
        <dbReference type="Proteomes" id="UP000290289"/>
    </source>
</evidence>
<dbReference type="GO" id="GO:0008171">
    <property type="term" value="F:O-methyltransferase activity"/>
    <property type="evidence" value="ECO:0007669"/>
    <property type="project" value="InterPro"/>
</dbReference>
<keyword evidence="2" id="KW-0808">Transferase</keyword>
<keyword evidence="3" id="KW-0949">S-adenosyl-L-methionine</keyword>
<evidence type="ECO:0000256" key="3">
    <source>
        <dbReference type="ARBA" id="ARBA00022691"/>
    </source>
</evidence>
<evidence type="ECO:0000256" key="2">
    <source>
        <dbReference type="ARBA" id="ARBA00022679"/>
    </source>
</evidence>
<dbReference type="FunFam" id="1.10.10.10:FF:000836">
    <property type="entry name" value="O-methyltransferase family protein"/>
    <property type="match status" value="1"/>
</dbReference>
<dbReference type="InterPro" id="IPR036388">
    <property type="entry name" value="WH-like_DNA-bd_sf"/>
</dbReference>
<dbReference type="Gene3D" id="3.40.50.150">
    <property type="entry name" value="Vaccinia Virus protein VP39"/>
    <property type="match status" value="1"/>
</dbReference>
<feature type="active site" description="Proton acceptor" evidence="5">
    <location>
        <position position="288"/>
    </location>
</feature>
<evidence type="ECO:0000313" key="8">
    <source>
        <dbReference type="EMBL" id="RXH97719.1"/>
    </source>
</evidence>
<keyword evidence="9" id="KW-1185">Reference proteome</keyword>
<sequence>MDTQRETEDTKRELTSEEEEECAKVDVWKYVFGFVEIAVVKCAIELGIADAIESHGSPMTLLELSSALSCDPSHLYRVMRVLVHLKIFKEKPTELGPKGYAQTPLSKRLLKSGENSMAALILLESSPVMLAPWHGLSARLRGNSNPSFEAVHGEDIWSFAAANPDHSKLINDAMACDARVAVPAVIENCLEVFKGLETIVDVGGGDGTTLRLLVETCPWIRGINFDLPHVVSVAQECDRIENVGGDFFCCVPKADAAIIMVSIFMYKEINKTRGFFNPKWFLRLWVLHDWGDNDCIRVLKKCREAIPNDKGKVIIIEAVIEEDGKEDNKLADVRLMLDMVMLAHTNTGKERTLKEWGYVLGEAGFSRYTITPIHTVQSVIQAFP</sequence>
<dbReference type="EMBL" id="RDQH01000331">
    <property type="protein sequence ID" value="RXH97719.1"/>
    <property type="molecule type" value="Genomic_DNA"/>
</dbReference>
<evidence type="ECO:0000256" key="5">
    <source>
        <dbReference type="PIRSR" id="PIRSR005739-1"/>
    </source>
</evidence>
<dbReference type="InterPro" id="IPR036390">
    <property type="entry name" value="WH_DNA-bd_sf"/>
</dbReference>
<dbReference type="GO" id="GO:0046983">
    <property type="term" value="F:protein dimerization activity"/>
    <property type="evidence" value="ECO:0007669"/>
    <property type="project" value="InterPro"/>
</dbReference>
<dbReference type="AlphaFoldDB" id="A0A498JP63"/>
<evidence type="ECO:0000256" key="1">
    <source>
        <dbReference type="ARBA" id="ARBA00022603"/>
    </source>
</evidence>